<dbReference type="InterPro" id="IPR020084">
    <property type="entry name" value="NUDIX_hydrolase_CS"/>
</dbReference>
<dbReference type="PROSITE" id="PS00893">
    <property type="entry name" value="NUDIX_BOX"/>
    <property type="match status" value="1"/>
</dbReference>
<evidence type="ECO:0000313" key="9">
    <source>
        <dbReference type="EMBL" id="AMO35857.1"/>
    </source>
</evidence>
<dbReference type="KEGG" id="thu:AC731_002170"/>
<keyword evidence="10" id="KW-1185">Reference proteome</keyword>
<dbReference type="GO" id="GO:0005829">
    <property type="term" value="C:cytosol"/>
    <property type="evidence" value="ECO:0007669"/>
    <property type="project" value="TreeGrafter"/>
</dbReference>
<keyword evidence="5 9" id="KW-0378">Hydrolase</keyword>
<dbReference type="SUPFAM" id="SSF55811">
    <property type="entry name" value="Nudix"/>
    <property type="match status" value="1"/>
</dbReference>
<sequence length="188" mass="21034">MSGAAGTEPLEERELSTEQVFGGRLLNVWRDRVRLPDGGEGTREYIRHPGAVVVVAALPDGRLLFERQFRYPLRRAFVELPAGKIDPGEDILACAQRELREETGYEAASWQHVGVMHPCIGYSDERIEIFFARGLRHVGHAWDEGEFLEILTLSVEEAEAAIHHGEITDGKSISALYRCLPLLRSAGR</sequence>
<evidence type="ECO:0000256" key="7">
    <source>
        <dbReference type="ARBA" id="ARBA00032272"/>
    </source>
</evidence>
<dbReference type="GO" id="GO:0006753">
    <property type="term" value="P:nucleoside phosphate metabolic process"/>
    <property type="evidence" value="ECO:0007669"/>
    <property type="project" value="TreeGrafter"/>
</dbReference>
<dbReference type="STRING" id="1134435.AC731_002170"/>
<dbReference type="PANTHER" id="PTHR11839">
    <property type="entry name" value="UDP/ADP-SUGAR PYROPHOSPHATASE"/>
    <property type="match status" value="1"/>
</dbReference>
<evidence type="ECO:0000256" key="2">
    <source>
        <dbReference type="ARBA" id="ARBA00001946"/>
    </source>
</evidence>
<dbReference type="PROSITE" id="PS51462">
    <property type="entry name" value="NUDIX"/>
    <property type="match status" value="1"/>
</dbReference>
<organism evidence="9 10">
    <name type="scientific">Thauera humireducens</name>
    <dbReference type="NCBI Taxonomy" id="1134435"/>
    <lineage>
        <taxon>Bacteria</taxon>
        <taxon>Pseudomonadati</taxon>
        <taxon>Pseudomonadota</taxon>
        <taxon>Betaproteobacteria</taxon>
        <taxon>Rhodocyclales</taxon>
        <taxon>Zoogloeaceae</taxon>
        <taxon>Thauera</taxon>
    </lineage>
</organism>
<dbReference type="RefSeq" id="WP_004253042.1">
    <property type="nucleotide sequence ID" value="NZ_CP014646.1"/>
</dbReference>
<evidence type="ECO:0000256" key="1">
    <source>
        <dbReference type="ARBA" id="ARBA00000847"/>
    </source>
</evidence>
<evidence type="ECO:0000256" key="4">
    <source>
        <dbReference type="ARBA" id="ARBA00016377"/>
    </source>
</evidence>
<comment type="similarity">
    <text evidence="3">Belongs to the Nudix hydrolase family. NudK subfamily.</text>
</comment>
<evidence type="ECO:0000259" key="8">
    <source>
        <dbReference type="PROSITE" id="PS51462"/>
    </source>
</evidence>
<evidence type="ECO:0000313" key="10">
    <source>
        <dbReference type="Proteomes" id="UP000036902"/>
    </source>
</evidence>
<dbReference type="GO" id="GO:0016787">
    <property type="term" value="F:hydrolase activity"/>
    <property type="evidence" value="ECO:0007669"/>
    <property type="project" value="UniProtKB-KW"/>
</dbReference>
<protein>
    <recommendedName>
        <fullName evidence="4">GDP-mannose pyrophosphatase</fullName>
    </recommendedName>
    <alternativeName>
        <fullName evidence="6">GDP-mannose hydrolase</fullName>
    </alternativeName>
    <alternativeName>
        <fullName evidence="7">GDPMK</fullName>
    </alternativeName>
</protein>
<accession>A0A140IDN2</accession>
<reference evidence="10" key="1">
    <citation type="submission" date="2016-03" db="EMBL/GenBank/DDBJ databases">
        <authorList>
            <person name="Ma C."/>
            <person name="Zhou S."/>
            <person name="Yang G."/>
        </authorList>
    </citation>
    <scope>NUCLEOTIDE SEQUENCE [LARGE SCALE GENOMIC DNA]</scope>
    <source>
        <strain evidence="10">SgZ-1</strain>
    </source>
</reference>
<dbReference type="Proteomes" id="UP000036902">
    <property type="component" value="Chromosome"/>
</dbReference>
<dbReference type="InterPro" id="IPR000086">
    <property type="entry name" value="NUDIX_hydrolase_dom"/>
</dbReference>
<dbReference type="AlphaFoldDB" id="A0A140IDN2"/>
<dbReference type="EMBL" id="CP014646">
    <property type="protein sequence ID" value="AMO35857.1"/>
    <property type="molecule type" value="Genomic_DNA"/>
</dbReference>
<evidence type="ECO:0000256" key="6">
    <source>
        <dbReference type="ARBA" id="ARBA00032162"/>
    </source>
</evidence>
<dbReference type="InterPro" id="IPR015797">
    <property type="entry name" value="NUDIX_hydrolase-like_dom_sf"/>
</dbReference>
<gene>
    <name evidence="9" type="ORF">AC731_002170</name>
</gene>
<evidence type="ECO:0000256" key="3">
    <source>
        <dbReference type="ARBA" id="ARBA00007275"/>
    </source>
</evidence>
<dbReference type="Pfam" id="PF00293">
    <property type="entry name" value="NUDIX"/>
    <property type="match status" value="1"/>
</dbReference>
<comment type="cofactor">
    <cofactor evidence="2">
        <name>Mg(2+)</name>
        <dbReference type="ChEBI" id="CHEBI:18420"/>
    </cofactor>
</comment>
<evidence type="ECO:0000256" key="5">
    <source>
        <dbReference type="ARBA" id="ARBA00022801"/>
    </source>
</evidence>
<name>A0A140IDN2_9RHOO</name>
<dbReference type="PANTHER" id="PTHR11839:SF18">
    <property type="entry name" value="NUDIX HYDROLASE DOMAIN-CONTAINING PROTEIN"/>
    <property type="match status" value="1"/>
</dbReference>
<dbReference type="Gene3D" id="3.90.79.10">
    <property type="entry name" value="Nucleoside Triphosphate Pyrophosphohydrolase"/>
    <property type="match status" value="1"/>
</dbReference>
<comment type="catalytic activity">
    <reaction evidence="1">
        <text>GDP-alpha-D-mannose + H2O = alpha-D-mannose 1-phosphate + GMP + 2 H(+)</text>
        <dbReference type="Rhea" id="RHEA:27978"/>
        <dbReference type="ChEBI" id="CHEBI:15377"/>
        <dbReference type="ChEBI" id="CHEBI:15378"/>
        <dbReference type="ChEBI" id="CHEBI:57527"/>
        <dbReference type="ChEBI" id="CHEBI:58115"/>
        <dbReference type="ChEBI" id="CHEBI:58409"/>
    </reaction>
</comment>
<dbReference type="GO" id="GO:0019693">
    <property type="term" value="P:ribose phosphate metabolic process"/>
    <property type="evidence" value="ECO:0007669"/>
    <property type="project" value="TreeGrafter"/>
</dbReference>
<feature type="domain" description="Nudix hydrolase" evidence="8">
    <location>
        <begin position="46"/>
        <end position="175"/>
    </location>
</feature>
<proteinExistence type="inferred from homology"/>